<dbReference type="Gene3D" id="3.10.180.10">
    <property type="entry name" value="2,3-Dihydroxybiphenyl 1,2-Dioxygenase, domain 1"/>
    <property type="match status" value="1"/>
</dbReference>
<evidence type="ECO:0000313" key="5">
    <source>
        <dbReference type="Proteomes" id="UP001596505"/>
    </source>
</evidence>
<dbReference type="Proteomes" id="UP001596505">
    <property type="component" value="Unassembled WGS sequence"/>
</dbReference>
<protein>
    <submittedName>
        <fullName evidence="4">VOC family protein</fullName>
    </submittedName>
</protein>
<evidence type="ECO:0000256" key="1">
    <source>
        <dbReference type="ARBA" id="ARBA00009308"/>
    </source>
</evidence>
<evidence type="ECO:0000313" key="4">
    <source>
        <dbReference type="EMBL" id="MFC7392841.1"/>
    </source>
</evidence>
<dbReference type="SUPFAM" id="SSF54593">
    <property type="entry name" value="Glyoxalase/Bleomycin resistance protein/Dihydroxybiphenyl dioxygenase"/>
    <property type="match status" value="1"/>
</dbReference>
<dbReference type="InterPro" id="IPR017515">
    <property type="entry name" value="MeMalonyl-CoA_epimerase"/>
</dbReference>
<dbReference type="EMBL" id="JBHTCO010000005">
    <property type="protein sequence ID" value="MFC7392841.1"/>
    <property type="molecule type" value="Genomic_DNA"/>
</dbReference>
<proteinExistence type="inferred from homology"/>
<dbReference type="Pfam" id="PF13669">
    <property type="entry name" value="Glyoxalase_4"/>
    <property type="match status" value="1"/>
</dbReference>
<dbReference type="RefSeq" id="WP_380965249.1">
    <property type="nucleotide sequence ID" value="NZ_JBHTCO010000005.1"/>
</dbReference>
<dbReference type="CDD" id="cd07249">
    <property type="entry name" value="MMCE"/>
    <property type="match status" value="1"/>
</dbReference>
<dbReference type="InterPro" id="IPR037523">
    <property type="entry name" value="VOC_core"/>
</dbReference>
<evidence type="ECO:0000256" key="2">
    <source>
        <dbReference type="ARBA" id="ARBA00022723"/>
    </source>
</evidence>
<organism evidence="4 5">
    <name type="scientific">Scopulibacillus cellulosilyticus</name>
    <dbReference type="NCBI Taxonomy" id="2665665"/>
    <lineage>
        <taxon>Bacteria</taxon>
        <taxon>Bacillati</taxon>
        <taxon>Bacillota</taxon>
        <taxon>Bacilli</taxon>
        <taxon>Bacillales</taxon>
        <taxon>Sporolactobacillaceae</taxon>
        <taxon>Scopulibacillus</taxon>
    </lineage>
</organism>
<name>A0ABW2PX21_9BACL</name>
<keyword evidence="2" id="KW-0479">Metal-binding</keyword>
<evidence type="ECO:0000259" key="3">
    <source>
        <dbReference type="PROSITE" id="PS51819"/>
    </source>
</evidence>
<dbReference type="InterPro" id="IPR051785">
    <property type="entry name" value="MMCE/EMCE_epimerase"/>
</dbReference>
<feature type="domain" description="VOC" evidence="3">
    <location>
        <begin position="5"/>
        <end position="133"/>
    </location>
</feature>
<gene>
    <name evidence="4" type="ORF">ACFQRG_07550</name>
</gene>
<keyword evidence="5" id="KW-1185">Reference proteome</keyword>
<dbReference type="PROSITE" id="PS51819">
    <property type="entry name" value="VOC"/>
    <property type="match status" value="1"/>
</dbReference>
<dbReference type="PANTHER" id="PTHR43048">
    <property type="entry name" value="METHYLMALONYL-COA EPIMERASE"/>
    <property type="match status" value="1"/>
</dbReference>
<sequence>MAVQQIDHIGIVVANLELAINKYCDTLGAELDHIEDYGDGLLTIAFLPIGNVQIELIQPLKPGSSAWDFLQEHGEGIEHIAFKVDEVNKEWDRILKQKIPVNDLEPRKGAGNTMISFLHRDALCGVLGEFVCHKK</sequence>
<accession>A0ABW2PX21</accession>
<reference evidence="5" key="1">
    <citation type="journal article" date="2019" name="Int. J. Syst. Evol. Microbiol.">
        <title>The Global Catalogue of Microorganisms (GCM) 10K type strain sequencing project: providing services to taxonomists for standard genome sequencing and annotation.</title>
        <authorList>
            <consortium name="The Broad Institute Genomics Platform"/>
            <consortium name="The Broad Institute Genome Sequencing Center for Infectious Disease"/>
            <person name="Wu L."/>
            <person name="Ma J."/>
        </authorList>
    </citation>
    <scope>NUCLEOTIDE SEQUENCE [LARGE SCALE GENOMIC DNA]</scope>
    <source>
        <strain evidence="5">CGMCC 1.16305</strain>
    </source>
</reference>
<comment type="caution">
    <text evidence="4">The sequence shown here is derived from an EMBL/GenBank/DDBJ whole genome shotgun (WGS) entry which is preliminary data.</text>
</comment>
<dbReference type="InterPro" id="IPR029068">
    <property type="entry name" value="Glyas_Bleomycin-R_OHBP_Dase"/>
</dbReference>
<comment type="similarity">
    <text evidence="1">Belongs to the methylmalonyl-CoA epimerase family.</text>
</comment>
<dbReference type="PANTHER" id="PTHR43048:SF3">
    <property type="entry name" value="METHYLMALONYL-COA EPIMERASE, MITOCHONDRIAL"/>
    <property type="match status" value="1"/>
</dbReference>